<keyword evidence="2" id="KW-1185">Reference proteome</keyword>
<dbReference type="EMBL" id="DF977464">
    <property type="protein sequence ID" value="GAW26032.1"/>
    <property type="molecule type" value="Genomic_DNA"/>
</dbReference>
<dbReference type="Proteomes" id="UP000054516">
    <property type="component" value="Unassembled WGS sequence"/>
</dbReference>
<organism evidence="1">
    <name type="scientific">Rosellinia necatrix</name>
    <name type="common">White root-rot fungus</name>
    <dbReference type="NCBI Taxonomy" id="77044"/>
    <lineage>
        <taxon>Eukaryota</taxon>
        <taxon>Fungi</taxon>
        <taxon>Dikarya</taxon>
        <taxon>Ascomycota</taxon>
        <taxon>Pezizomycotina</taxon>
        <taxon>Sordariomycetes</taxon>
        <taxon>Xylariomycetidae</taxon>
        <taxon>Xylariales</taxon>
        <taxon>Xylariaceae</taxon>
        <taxon>Rosellinia</taxon>
    </lineage>
</organism>
<proteinExistence type="predicted"/>
<dbReference type="AlphaFoldDB" id="A0A1S8A7U1"/>
<name>A0A1S8A7U1_ROSNE</name>
<sequence>MRDATQQHNLGCIRIDRTTKIERYPGSGTDGSPECAYILSLGTSSKKMSCSFECSDAPGRVVAWSLQEPSLLEREHLRPVLRRSREVAAHVFPSFARLPSPTRVCPRYPGRWSDRLVQRDTVDVTRALESTMMQFDI</sequence>
<protein>
    <submittedName>
        <fullName evidence="1">Uncharacterized protein</fullName>
    </submittedName>
</protein>
<accession>A0A1S8A7U1</accession>
<gene>
    <name evidence="1" type="ORF">SAMD00023353_1901180</name>
</gene>
<evidence type="ECO:0000313" key="2">
    <source>
        <dbReference type="Proteomes" id="UP000054516"/>
    </source>
</evidence>
<evidence type="ECO:0000313" key="1">
    <source>
        <dbReference type="EMBL" id="GAW26032.1"/>
    </source>
</evidence>
<reference evidence="1" key="1">
    <citation type="submission" date="2016-03" db="EMBL/GenBank/DDBJ databases">
        <title>Draft genome sequence of Rosellinia necatrix.</title>
        <authorList>
            <person name="Kanematsu S."/>
        </authorList>
    </citation>
    <scope>NUCLEOTIDE SEQUENCE [LARGE SCALE GENOMIC DNA]</scope>
    <source>
        <strain evidence="1">W97</strain>
    </source>
</reference>